<name>A0A4Y2J0P4_ARAVE</name>
<evidence type="ECO:0000256" key="1">
    <source>
        <dbReference type="SAM" id="MobiDB-lite"/>
    </source>
</evidence>
<organism evidence="3 4">
    <name type="scientific">Araneus ventricosus</name>
    <name type="common">Orbweaver spider</name>
    <name type="synonym">Epeira ventricosa</name>
    <dbReference type="NCBI Taxonomy" id="182803"/>
    <lineage>
        <taxon>Eukaryota</taxon>
        <taxon>Metazoa</taxon>
        <taxon>Ecdysozoa</taxon>
        <taxon>Arthropoda</taxon>
        <taxon>Chelicerata</taxon>
        <taxon>Arachnida</taxon>
        <taxon>Araneae</taxon>
        <taxon>Araneomorphae</taxon>
        <taxon>Entelegynae</taxon>
        <taxon>Araneoidea</taxon>
        <taxon>Araneidae</taxon>
        <taxon>Araneus</taxon>
    </lineage>
</organism>
<gene>
    <name evidence="3" type="ORF">AVEN_7550_1</name>
</gene>
<evidence type="ECO:0000313" key="4">
    <source>
        <dbReference type="Proteomes" id="UP000499080"/>
    </source>
</evidence>
<dbReference type="Proteomes" id="UP000499080">
    <property type="component" value="Unassembled WGS sequence"/>
</dbReference>
<sequence>MFSVVLVLCIGGALAAPPTTSQPTVSEAPLEPQVDYPAP</sequence>
<keyword evidence="2" id="KW-0732">Signal</keyword>
<reference evidence="3 4" key="1">
    <citation type="journal article" date="2019" name="Sci. Rep.">
        <title>Orb-weaving spider Araneus ventricosus genome elucidates the spidroin gene catalogue.</title>
        <authorList>
            <person name="Kono N."/>
            <person name="Nakamura H."/>
            <person name="Ohtoshi R."/>
            <person name="Moran D.A.P."/>
            <person name="Shinohara A."/>
            <person name="Yoshida Y."/>
            <person name="Fujiwara M."/>
            <person name="Mori M."/>
            <person name="Tomita M."/>
            <person name="Arakawa K."/>
        </authorList>
    </citation>
    <scope>NUCLEOTIDE SEQUENCE [LARGE SCALE GENOMIC DNA]</scope>
</reference>
<comment type="caution">
    <text evidence="3">The sequence shown here is derived from an EMBL/GenBank/DDBJ whole genome shotgun (WGS) entry which is preliminary data.</text>
</comment>
<accession>A0A4Y2J0P4</accession>
<proteinExistence type="predicted"/>
<dbReference type="EMBL" id="BGPR01003028">
    <property type="protein sequence ID" value="GBM82722.1"/>
    <property type="molecule type" value="Genomic_DNA"/>
</dbReference>
<evidence type="ECO:0000313" key="3">
    <source>
        <dbReference type="EMBL" id="GBM82722.1"/>
    </source>
</evidence>
<dbReference type="OrthoDB" id="10355790at2759"/>
<feature type="non-terminal residue" evidence="3">
    <location>
        <position position="39"/>
    </location>
</feature>
<feature type="region of interest" description="Disordered" evidence="1">
    <location>
        <begin position="18"/>
        <end position="39"/>
    </location>
</feature>
<feature type="signal peptide" evidence="2">
    <location>
        <begin position="1"/>
        <end position="15"/>
    </location>
</feature>
<feature type="chain" id="PRO_5021447852" evidence="2">
    <location>
        <begin position="16"/>
        <end position="39"/>
    </location>
</feature>
<keyword evidence="4" id="KW-1185">Reference proteome</keyword>
<dbReference type="AlphaFoldDB" id="A0A4Y2J0P4"/>
<evidence type="ECO:0000256" key="2">
    <source>
        <dbReference type="SAM" id="SignalP"/>
    </source>
</evidence>
<protein>
    <submittedName>
        <fullName evidence="3">Uncharacterized protein</fullName>
    </submittedName>
</protein>